<organism evidence="2">
    <name type="scientific">Nucleocytoviricota sp</name>
    <dbReference type="NCBI Taxonomy" id="2809609"/>
    <lineage>
        <taxon>Viruses</taxon>
        <taxon>Varidnaviria</taxon>
        <taxon>Bamfordvirae</taxon>
        <taxon>Nucleocytoviricota</taxon>
    </lineage>
</organism>
<feature type="compositionally biased region" description="Acidic residues" evidence="1">
    <location>
        <begin position="2011"/>
        <end position="2021"/>
    </location>
</feature>
<sequence>MSIIENSDTSNVESPLDDEFQDKNYEESTSSSVNLGLGDIIKFLAPNNDNINDKTFYISYIDKNKINFVNSEQSLIIKIDEDGELEEKSIESIELLSKPEYKGYAKQNGLNINTWVSIQFNGELPLTINGIITDLENDLIEIKTYPDEEYIYIDFAYKGIPEDLPIKSITIIDSPLQEKIKSEEEEQETLLIDDTDIQNIPINKEDFERDLQNILIPNDLIEFGEELDEIKVLVDVEKSEKRFDIEQQLNDLLDEMLSTIPNSERSSIILNRIHNQINKFDQLRTLYSKIDDGNNYNLKEETTKDFKPIIEEIINFHKSIKWITPILSNKKIFYEHEGDIPEDDRLYITKNIYNDIEDYYNELEKIKSNANIESINKYRLVLQNVSQFNKTFINENNSYFYKAKIHNIINFLVNNFDTVMSNTFNKNNFKSYSFYNQVLNSPDTNLEQIIENNRKKNIRVFHNYDEALLNSFILNDENAYKYTNMNMKNTNIYEKCNYSYYNKYFISHNNYYKRNFSQQFIDSFTTIIDENQILKSNIFFNLNSELHKIDESLSSKEKDRLSKDNLKNLLQTILPSTNYLIDKFKSSKVNLTDYLYALQPNFSNIYNIESELYTKIIGNIKQNIEEYKKILISNKEYFENLINTKNKNIIDILKSSNNKNSLTTLFKKLGQSIKNDFFKYYNIKDFKLIDDDVKENKQSKKSNDNTFSNNSKYLYTDEEIYNYTNTVDFNRTLFNSFYENLLELITTNQIEQFLDVKSKNLDDLKKQATETCKRFVLSKKYLELDELENDNNKLIYFDKKLDRTNYKIIEQLKEQRKNMTQQDFNLFLKNKLLEENLIDENNVEREIDSLLKGKREVIDGDYALLINNNNENNYNSLSVNKPDDDLQNSNDKVYIRQNNKWIQDKNVDPNLFFVSNKLFCNLQEKCIENNNSCDTFDEFEKNIENENIKDIVNQSSSGFESNIKETKEIIKQNLINGIEFLERKNNYNKLVMLKYNHILQKIAQSYVENEFELSPYENLKNKILGYPDFVKRQDYIIKFCNLFTREAFSDEDKNWLYCNKTNKKLIPSFFRLLSISYYNGDYIYVLDEIIAERGTISDDGNSWVDKHSGYLIKMIEFDTEEGYNEQGFKLQTRDVLENDYVITQSNIKYTSETSQMIYKVVSSISSFMGLNLEPFHDFIINNVVDLLKTLPSEEKYKIKQKKTLDEGKKVLADYKSFYDSSLIINTMVFIVIAIQTSIPSLKTKKTFPGCIKSFSGYPFDGNVDKSSIIYIACVVNNIKTNVIPWNSILKTSQNSLIKKMETIIDNIVLKNRNILDLFDKKREYLKYNKDDIIPDELDLNRWVTFLPPLFEIKLSDESLQPVAKEFKNIIFDNIRKGKSSNYYYDILFKINNFSFGIIKSIQNTVKKFTTLLATNNGEPFLENACCNETINTIDFFINEDSSIKLFNDNAGLLQDFMNEIITIGRAPLLHHPFNTKIKSYEIPNTFNEQTIYEYFIKKCKFDSIIPIPEDIKAICMSKPSDYNSLDSVDKKIQILKNNGNNYSIESLEELMQIINLKNSFKINYNENIDSIQRLQNTLKSINELIENDESIEKLFNKRIIEKFLEVINKSPGVISQEITDENKNELIREFKNLLIKDTELNKNRTFDYIKRNANINKKQFDNFTKCLDDFFNFKDTNFQNIQQFFKNSIRNFVRVFPNIIVNNNNLQESNFIPDYWKLSSKHSEDLFNISNNYYKSLFEFFDSKKLNVILNHFQDKCLLIEKLIKYTNFYEPIKFKKSGMTLFTIFDESLTKLLFENYLYRIFTYLTDLQNDPKLVLELNEIDDETNYNDFKLEEDEGLEGGVLKGEIDNKNTGSIDYTSFVEIERSVIENNSAKLIYSFINILCDTKNLVNTNYESINKKINYAKDKEKTTIVNFLKELTPEEREIEDILKNSKLERWSVGLQKGLTQYDPDFYDKEREKLESQLLNEVKLQKVDEVSKLNAEIFNYELEYQEKIDKEVEEEYSLGNIPDDNDFEFDDSEYANYDGDNYD</sequence>
<protein>
    <submittedName>
        <fullName evidence="2">Uncharacterized protein</fullName>
    </submittedName>
</protein>
<accession>A0A9E8G4B3</accession>
<evidence type="ECO:0000313" key="2">
    <source>
        <dbReference type="EMBL" id="UZT29118.1"/>
    </source>
</evidence>
<feature type="region of interest" description="Disordered" evidence="1">
    <location>
        <begin position="2006"/>
        <end position="2031"/>
    </location>
</feature>
<dbReference type="EMBL" id="OP765584">
    <property type="protein sequence ID" value="UZT29118.1"/>
    <property type="molecule type" value="Genomic_DNA"/>
</dbReference>
<reference evidence="2" key="1">
    <citation type="submission" date="2022-11" db="EMBL/GenBank/DDBJ databases">
        <title>Genomics discovery of giant fungal viruses from subsurface oceanic crustal fluids.</title>
        <authorList>
            <person name="Bhattacharjee A.S."/>
            <person name="Schulz F."/>
            <person name="Woyke T."/>
            <person name="Orcutt B.N."/>
            <person name="Matinez Martinez J."/>
        </authorList>
    </citation>
    <scope>NUCLEOTIDE SEQUENCE</scope>
    <source>
        <strain evidence="2">VSAG8.JdFR</strain>
    </source>
</reference>
<name>A0A9E8G4B3_9VIRU</name>
<proteinExistence type="predicted"/>
<evidence type="ECO:0000256" key="1">
    <source>
        <dbReference type="SAM" id="MobiDB-lite"/>
    </source>
</evidence>